<feature type="domain" description="Thioesterase" evidence="2">
    <location>
        <begin position="77"/>
        <end position="149"/>
    </location>
</feature>
<name>A0A248VYV0_9BURK</name>
<dbReference type="NCBIfam" id="TIGR00369">
    <property type="entry name" value="unchar_dom_1"/>
    <property type="match status" value="1"/>
</dbReference>
<keyword evidence="1" id="KW-0378">Hydrolase</keyword>
<dbReference type="KEGG" id="parb:CJU94_39240"/>
<accession>A0A248VYV0</accession>
<protein>
    <submittedName>
        <fullName evidence="3">Phenylacetic acid degradation protein PaaD</fullName>
    </submittedName>
</protein>
<evidence type="ECO:0000256" key="1">
    <source>
        <dbReference type="ARBA" id="ARBA00022801"/>
    </source>
</evidence>
<dbReference type="InterPro" id="IPR011973">
    <property type="entry name" value="PaaD"/>
</dbReference>
<reference evidence="3 4" key="1">
    <citation type="submission" date="2017-08" db="EMBL/GenBank/DDBJ databases">
        <title>Identification and genetic characteristics of simultaneous BTEX- and naphthalene-degrading Paraburkholderia sp. BN5 isolated from petroleum-contaminated soil.</title>
        <authorList>
            <person name="Lee Y."/>
            <person name="Jeon C.O."/>
        </authorList>
    </citation>
    <scope>NUCLEOTIDE SEQUENCE [LARGE SCALE GENOMIC DNA]</scope>
    <source>
        <strain evidence="3 4">BN5</strain>
        <plasmid evidence="3 4">pBN3</plasmid>
    </source>
</reference>
<keyword evidence="3" id="KW-0614">Plasmid</keyword>
<evidence type="ECO:0000313" key="4">
    <source>
        <dbReference type="Proteomes" id="UP000215158"/>
    </source>
</evidence>
<dbReference type="SUPFAM" id="SSF54637">
    <property type="entry name" value="Thioesterase/thiol ester dehydrase-isomerase"/>
    <property type="match status" value="1"/>
</dbReference>
<proteinExistence type="predicted"/>
<keyword evidence="4" id="KW-1185">Reference proteome</keyword>
<dbReference type="Pfam" id="PF03061">
    <property type="entry name" value="4HBT"/>
    <property type="match status" value="1"/>
</dbReference>
<dbReference type="Proteomes" id="UP000215158">
    <property type="component" value="Plasmid pBN3"/>
</dbReference>
<dbReference type="InterPro" id="IPR006683">
    <property type="entry name" value="Thioestr_dom"/>
</dbReference>
<dbReference type="AlphaFoldDB" id="A0A248VYV0"/>
<dbReference type="NCBIfam" id="TIGR02286">
    <property type="entry name" value="PaaD"/>
    <property type="match status" value="1"/>
</dbReference>
<sequence>MEYGDRVKSNTTDKAGQAAYAGDQSKGAVEVAERCIAKMRSNDRVSDGLGIAIESSGPGRIVLSMTVAEAMLNAYDICHGGYIFTLADTAFAYAASARNNVAVGLNCHIDYVRPAKQGDRLYAHSEVTYAGKTTGVTLVRVIDQEGRQIAELHGRYYNLGQALLDENETGGGGRGEPS</sequence>
<dbReference type="InterPro" id="IPR003736">
    <property type="entry name" value="PAAI_dom"/>
</dbReference>
<dbReference type="PANTHER" id="PTHR42856:SF1">
    <property type="entry name" value="ACYL-COENZYME A THIOESTERASE PAAI"/>
    <property type="match status" value="1"/>
</dbReference>
<dbReference type="EMBL" id="CP022993">
    <property type="protein sequence ID" value="ASW04188.1"/>
    <property type="molecule type" value="Genomic_DNA"/>
</dbReference>
<dbReference type="CDD" id="cd03443">
    <property type="entry name" value="PaaI_thioesterase"/>
    <property type="match status" value="1"/>
</dbReference>
<dbReference type="InterPro" id="IPR052723">
    <property type="entry name" value="Acyl-CoA_thioesterase_PaaI"/>
</dbReference>
<evidence type="ECO:0000313" key="3">
    <source>
        <dbReference type="EMBL" id="ASW04188.1"/>
    </source>
</evidence>
<dbReference type="Gene3D" id="3.10.129.10">
    <property type="entry name" value="Hotdog Thioesterase"/>
    <property type="match status" value="1"/>
</dbReference>
<evidence type="ECO:0000259" key="2">
    <source>
        <dbReference type="Pfam" id="PF03061"/>
    </source>
</evidence>
<organism evidence="3 4">
    <name type="scientific">Paraburkholderia aromaticivorans</name>
    <dbReference type="NCBI Taxonomy" id="2026199"/>
    <lineage>
        <taxon>Bacteria</taxon>
        <taxon>Pseudomonadati</taxon>
        <taxon>Pseudomonadota</taxon>
        <taxon>Betaproteobacteria</taxon>
        <taxon>Burkholderiales</taxon>
        <taxon>Burkholderiaceae</taxon>
        <taxon>Paraburkholderia</taxon>
    </lineage>
</organism>
<dbReference type="GO" id="GO:0016289">
    <property type="term" value="F:acyl-CoA hydrolase activity"/>
    <property type="evidence" value="ECO:0007669"/>
    <property type="project" value="UniProtKB-ARBA"/>
</dbReference>
<gene>
    <name evidence="3" type="primary">paaD</name>
    <name evidence="3" type="ORF">CJU94_39240</name>
</gene>
<geneLocation type="plasmid" evidence="3 4">
    <name>pBN3</name>
</geneLocation>
<dbReference type="PANTHER" id="PTHR42856">
    <property type="entry name" value="ACYL-COENZYME A THIOESTERASE PAAI"/>
    <property type="match status" value="1"/>
</dbReference>
<dbReference type="InterPro" id="IPR029069">
    <property type="entry name" value="HotDog_dom_sf"/>
</dbReference>